<dbReference type="Gene3D" id="3.30.70.20">
    <property type="match status" value="1"/>
</dbReference>
<dbReference type="SUPFAM" id="SSF54862">
    <property type="entry name" value="4Fe-4S ferredoxins"/>
    <property type="match status" value="1"/>
</dbReference>
<keyword evidence="3 8" id="KW-0479">Metal-binding</keyword>
<evidence type="ECO:0000256" key="2">
    <source>
        <dbReference type="ARBA" id="ARBA00022448"/>
    </source>
</evidence>
<dbReference type="PANTHER" id="PTHR36923">
    <property type="entry name" value="FERREDOXIN"/>
    <property type="match status" value="1"/>
</dbReference>
<dbReference type="Pfam" id="PF13459">
    <property type="entry name" value="Fer4_15"/>
    <property type="match status" value="1"/>
</dbReference>
<proteinExistence type="predicted"/>
<evidence type="ECO:0000256" key="6">
    <source>
        <dbReference type="ARBA" id="ARBA00023014"/>
    </source>
</evidence>
<keyword evidence="5 8" id="KW-0408">Iron</keyword>
<evidence type="ECO:0000256" key="5">
    <source>
        <dbReference type="ARBA" id="ARBA00023004"/>
    </source>
</evidence>
<comment type="caution">
    <text evidence="9">The sequence shown here is derived from an EMBL/GenBank/DDBJ whole genome shotgun (WGS) entry which is preliminary data.</text>
</comment>
<keyword evidence="6 8" id="KW-0411">Iron-sulfur</keyword>
<evidence type="ECO:0000256" key="1">
    <source>
        <dbReference type="ARBA" id="ARBA00001927"/>
    </source>
</evidence>
<evidence type="ECO:0000313" key="10">
    <source>
        <dbReference type="Proteomes" id="UP001501578"/>
    </source>
</evidence>
<accession>A0ABP4A6X8</accession>
<evidence type="ECO:0000256" key="8">
    <source>
        <dbReference type="RuleBase" id="RU368020"/>
    </source>
</evidence>
<sequence>MKVNADRSVCIGAGMCALTAPAVFDQDDDEGLVVLLTEEIPDDRHEVVCRAVTLCPSGALSLENDPSS</sequence>
<keyword evidence="7" id="KW-0003">3Fe-4S</keyword>
<keyword evidence="4 8" id="KW-0249">Electron transport</keyword>
<reference evidence="10" key="1">
    <citation type="journal article" date="2019" name="Int. J. Syst. Evol. Microbiol.">
        <title>The Global Catalogue of Microorganisms (GCM) 10K type strain sequencing project: providing services to taxonomists for standard genome sequencing and annotation.</title>
        <authorList>
            <consortium name="The Broad Institute Genomics Platform"/>
            <consortium name="The Broad Institute Genome Sequencing Center for Infectious Disease"/>
            <person name="Wu L."/>
            <person name="Ma J."/>
        </authorList>
    </citation>
    <scope>NUCLEOTIDE SEQUENCE [LARGE SCALE GENOMIC DNA]</scope>
    <source>
        <strain evidence="10">JCM 11136</strain>
    </source>
</reference>
<protein>
    <recommendedName>
        <fullName evidence="8">Ferredoxin</fullName>
    </recommendedName>
</protein>
<dbReference type="PANTHER" id="PTHR36923:SF3">
    <property type="entry name" value="FERREDOXIN"/>
    <property type="match status" value="1"/>
</dbReference>
<organism evidence="9 10">
    <name type="scientific">Nonomuraea longicatena</name>
    <dbReference type="NCBI Taxonomy" id="83682"/>
    <lineage>
        <taxon>Bacteria</taxon>
        <taxon>Bacillati</taxon>
        <taxon>Actinomycetota</taxon>
        <taxon>Actinomycetes</taxon>
        <taxon>Streptosporangiales</taxon>
        <taxon>Streptosporangiaceae</taxon>
        <taxon>Nonomuraea</taxon>
    </lineage>
</organism>
<comment type="cofactor">
    <cofactor evidence="1">
        <name>[3Fe-4S] cluster</name>
        <dbReference type="ChEBI" id="CHEBI:21137"/>
    </cofactor>
</comment>
<dbReference type="Proteomes" id="UP001501578">
    <property type="component" value="Unassembled WGS sequence"/>
</dbReference>
<evidence type="ECO:0000313" key="9">
    <source>
        <dbReference type="EMBL" id="GAA0931308.1"/>
    </source>
</evidence>
<gene>
    <name evidence="9" type="ORF">GCM10009560_36320</name>
</gene>
<evidence type="ECO:0000256" key="3">
    <source>
        <dbReference type="ARBA" id="ARBA00022723"/>
    </source>
</evidence>
<dbReference type="EMBL" id="BAAAHQ010000017">
    <property type="protein sequence ID" value="GAA0931308.1"/>
    <property type="molecule type" value="Genomic_DNA"/>
</dbReference>
<evidence type="ECO:0000256" key="4">
    <source>
        <dbReference type="ARBA" id="ARBA00022982"/>
    </source>
</evidence>
<dbReference type="RefSeq" id="WP_343951058.1">
    <property type="nucleotide sequence ID" value="NZ_BAAAHQ010000017.1"/>
</dbReference>
<evidence type="ECO:0000256" key="7">
    <source>
        <dbReference type="ARBA" id="ARBA00023291"/>
    </source>
</evidence>
<dbReference type="InterPro" id="IPR001080">
    <property type="entry name" value="3Fe4S_ferredoxin"/>
</dbReference>
<name>A0ABP4A6X8_9ACTN</name>
<comment type="function">
    <text evidence="8">Ferredoxins are iron-sulfur proteins that transfer electrons in a wide variety of metabolic reactions.</text>
</comment>
<keyword evidence="2 8" id="KW-0813">Transport</keyword>
<keyword evidence="10" id="KW-1185">Reference proteome</keyword>
<dbReference type="PRINTS" id="PR00352">
    <property type="entry name" value="3FE4SFRDOXIN"/>
</dbReference>
<dbReference type="InterPro" id="IPR051269">
    <property type="entry name" value="Fe-S_cluster_ET"/>
</dbReference>